<dbReference type="GO" id="GO:0006310">
    <property type="term" value="P:DNA recombination"/>
    <property type="evidence" value="ECO:0007669"/>
    <property type="project" value="UniProtKB-UniRule"/>
</dbReference>
<comment type="subcellular location">
    <subcellularLocation>
        <location evidence="13">Cytoplasm</location>
    </subcellularLocation>
</comment>
<dbReference type="PRINTS" id="PR00696">
    <property type="entry name" value="RSOLVASERUVC"/>
</dbReference>
<comment type="caution">
    <text evidence="15">The sequence shown here is derived from an EMBL/GenBank/DDBJ whole genome shotgun (WGS) entry which is preliminary data.</text>
</comment>
<gene>
    <name evidence="13" type="primary">ruvC</name>
    <name evidence="15" type="ORF">A2994_00525</name>
</gene>
<keyword evidence="9 13" id="KW-0238">DNA-binding</keyword>
<comment type="function">
    <text evidence="13">The RuvA-RuvB-RuvC complex processes Holliday junction (HJ) DNA during genetic recombination and DNA repair. Endonuclease that resolves HJ intermediates. Cleaves cruciform DNA by making single-stranded nicks across the HJ at symmetrical positions within the homologous arms, yielding a 5'-phosphate and a 3'-hydroxyl group; requires a central core of homology in the junction. The consensus cleavage sequence is 5'-(A/T)TT(C/G)-3'. Cleavage occurs on the 3'-side of the TT dinucleotide at the point of strand exchange. HJ branch migration catalyzed by RuvA-RuvB allows RuvC to scan DNA until it finds its consensus sequence, where it cleaves and resolves the cruciform DNA.</text>
</comment>
<keyword evidence="10 13" id="KW-0233">DNA recombination</keyword>
<dbReference type="GO" id="GO:0005737">
    <property type="term" value="C:cytoplasm"/>
    <property type="evidence" value="ECO:0007669"/>
    <property type="project" value="UniProtKB-SubCell"/>
</dbReference>
<comment type="similarity">
    <text evidence="1 13">Belongs to the RuvC family.</text>
</comment>
<comment type="subunit">
    <text evidence="13">Homodimer which binds Holliday junction (HJ) DNA. The HJ becomes 2-fold symmetrical on binding to RuvC with unstacked arms; it has a different conformation from HJ DNA in complex with RuvA. In the full resolvosome a probable DNA-RuvA(4)-RuvB(12)-RuvC(2) complex forms which resolves the HJ.</text>
</comment>
<dbReference type="InterPro" id="IPR036397">
    <property type="entry name" value="RNaseH_sf"/>
</dbReference>
<feature type="active site" evidence="13">
    <location>
        <position position="142"/>
    </location>
</feature>
<proteinExistence type="inferred from homology"/>
<keyword evidence="8 13" id="KW-0460">Magnesium</keyword>
<keyword evidence="7 13" id="KW-0378">Hydrolase</keyword>
<evidence type="ECO:0000313" key="15">
    <source>
        <dbReference type="EMBL" id="OGB85080.1"/>
    </source>
</evidence>
<comment type="cofactor">
    <cofactor evidence="13">
        <name>Mg(2+)</name>
        <dbReference type="ChEBI" id="CHEBI:18420"/>
    </cofactor>
    <text evidence="13">Binds 2 Mg(2+) ion per subunit.</text>
</comment>
<dbReference type="HAMAP" id="MF_00034">
    <property type="entry name" value="RuvC"/>
    <property type="match status" value="1"/>
</dbReference>
<dbReference type="Gene3D" id="3.30.420.10">
    <property type="entry name" value="Ribonuclease H-like superfamily/Ribonuclease H"/>
    <property type="match status" value="1"/>
</dbReference>
<dbReference type="Pfam" id="PF02075">
    <property type="entry name" value="RuvC"/>
    <property type="match status" value="1"/>
</dbReference>
<dbReference type="PANTHER" id="PTHR30194">
    <property type="entry name" value="CROSSOVER JUNCTION ENDODEOXYRIBONUCLEASE RUVC"/>
    <property type="match status" value="1"/>
</dbReference>
<dbReference type="Proteomes" id="UP000179010">
    <property type="component" value="Unassembled WGS sequence"/>
</dbReference>
<evidence type="ECO:0000256" key="9">
    <source>
        <dbReference type="ARBA" id="ARBA00023125"/>
    </source>
</evidence>
<dbReference type="NCBIfam" id="TIGR00228">
    <property type="entry name" value="ruvC"/>
    <property type="match status" value="1"/>
</dbReference>
<keyword evidence="5 13" id="KW-0255">Endonuclease</keyword>
<dbReference type="SUPFAM" id="SSF53098">
    <property type="entry name" value="Ribonuclease H-like"/>
    <property type="match status" value="1"/>
</dbReference>
<dbReference type="GO" id="GO:0003677">
    <property type="term" value="F:DNA binding"/>
    <property type="evidence" value="ECO:0007669"/>
    <property type="project" value="UniProtKB-KW"/>
</dbReference>
<accession>A0A1F4PN99</accession>
<dbReference type="CDD" id="cd16962">
    <property type="entry name" value="RuvC"/>
    <property type="match status" value="1"/>
</dbReference>
<dbReference type="PANTHER" id="PTHR30194:SF3">
    <property type="entry name" value="CROSSOVER JUNCTION ENDODEOXYRIBONUCLEASE RUVC"/>
    <property type="match status" value="1"/>
</dbReference>
<evidence type="ECO:0000256" key="5">
    <source>
        <dbReference type="ARBA" id="ARBA00022759"/>
    </source>
</evidence>
<evidence type="ECO:0000256" key="2">
    <source>
        <dbReference type="ARBA" id="ARBA00022490"/>
    </source>
</evidence>
<keyword evidence="6 13" id="KW-0227">DNA damage</keyword>
<feature type="active site" evidence="13">
    <location>
        <position position="69"/>
    </location>
</feature>
<reference evidence="15 16" key="1">
    <citation type="journal article" date="2016" name="Nat. Commun.">
        <title>Thousands of microbial genomes shed light on interconnected biogeochemical processes in an aquifer system.</title>
        <authorList>
            <person name="Anantharaman K."/>
            <person name="Brown C.T."/>
            <person name="Hug L.A."/>
            <person name="Sharon I."/>
            <person name="Castelle C.J."/>
            <person name="Probst A.J."/>
            <person name="Thomas B.C."/>
            <person name="Singh A."/>
            <person name="Wilkins M.J."/>
            <person name="Karaoz U."/>
            <person name="Brodie E.L."/>
            <person name="Williams K.H."/>
            <person name="Hubbard S.S."/>
            <person name="Banfield J.F."/>
        </authorList>
    </citation>
    <scope>NUCLEOTIDE SEQUENCE [LARGE SCALE GENOMIC DNA]</scope>
</reference>
<dbReference type="EMBL" id="METE01000011">
    <property type="protein sequence ID" value="OGB85080.1"/>
    <property type="molecule type" value="Genomic_DNA"/>
</dbReference>
<keyword evidence="3 13" id="KW-0540">Nuclease</keyword>
<evidence type="ECO:0000256" key="12">
    <source>
        <dbReference type="ARBA" id="ARBA00029354"/>
    </source>
</evidence>
<dbReference type="NCBIfam" id="NF000711">
    <property type="entry name" value="PRK00039.2-1"/>
    <property type="match status" value="1"/>
</dbReference>
<evidence type="ECO:0000256" key="1">
    <source>
        <dbReference type="ARBA" id="ARBA00009518"/>
    </source>
</evidence>
<evidence type="ECO:0000256" key="8">
    <source>
        <dbReference type="ARBA" id="ARBA00022842"/>
    </source>
</evidence>
<evidence type="ECO:0000256" key="7">
    <source>
        <dbReference type="ARBA" id="ARBA00022801"/>
    </source>
</evidence>
<feature type="binding site" evidence="13">
    <location>
        <position position="9"/>
    </location>
    <ligand>
        <name>Mg(2+)</name>
        <dbReference type="ChEBI" id="CHEBI:18420"/>
        <label>1</label>
    </ligand>
</feature>
<dbReference type="AlphaFoldDB" id="A0A1F4PN99"/>
<keyword evidence="4 13" id="KW-0479">Metal-binding</keyword>
<dbReference type="InterPro" id="IPR012337">
    <property type="entry name" value="RNaseH-like_sf"/>
</dbReference>
<evidence type="ECO:0000256" key="3">
    <source>
        <dbReference type="ARBA" id="ARBA00022722"/>
    </source>
</evidence>
<comment type="catalytic activity">
    <reaction evidence="12 13">
        <text>Endonucleolytic cleavage at a junction such as a reciprocal single-stranded crossover between two homologous DNA duplexes (Holliday junction).</text>
        <dbReference type="EC" id="3.1.21.10"/>
    </reaction>
</comment>
<evidence type="ECO:0000256" key="14">
    <source>
        <dbReference type="NCBIfam" id="TIGR00228"/>
    </source>
</evidence>
<dbReference type="STRING" id="1798539.A2994_00525"/>
<dbReference type="InterPro" id="IPR020563">
    <property type="entry name" value="X-over_junc_endoDNase_Mg_BS"/>
</dbReference>
<dbReference type="EC" id="3.1.21.10" evidence="13 14"/>
<dbReference type="FunFam" id="3.30.420.10:FF:000002">
    <property type="entry name" value="Crossover junction endodeoxyribonuclease RuvC"/>
    <property type="match status" value="1"/>
</dbReference>
<keyword evidence="11 13" id="KW-0234">DNA repair</keyword>
<protein>
    <recommendedName>
        <fullName evidence="13 14">Crossover junction endodeoxyribonuclease RuvC</fullName>
        <ecNumber evidence="13 14">3.1.21.10</ecNumber>
    </recommendedName>
    <alternativeName>
        <fullName evidence="13">Holliday junction nuclease RuvC</fullName>
    </alternativeName>
    <alternativeName>
        <fullName evidence="13">Holliday junction resolvase RuvC</fullName>
    </alternativeName>
</protein>
<evidence type="ECO:0000256" key="10">
    <source>
        <dbReference type="ARBA" id="ARBA00023172"/>
    </source>
</evidence>
<dbReference type="GO" id="GO:0008821">
    <property type="term" value="F:crossover junction DNA endonuclease activity"/>
    <property type="evidence" value="ECO:0007669"/>
    <property type="project" value="UniProtKB-UniRule"/>
</dbReference>
<feature type="binding site" evidence="13">
    <location>
        <position position="69"/>
    </location>
    <ligand>
        <name>Mg(2+)</name>
        <dbReference type="ChEBI" id="CHEBI:18420"/>
        <label>2</label>
    </ligand>
</feature>
<dbReference type="InterPro" id="IPR002176">
    <property type="entry name" value="X-over_junc_endoDNase_RuvC"/>
</dbReference>
<dbReference type="GO" id="GO:0048476">
    <property type="term" value="C:Holliday junction resolvase complex"/>
    <property type="evidence" value="ECO:0007669"/>
    <property type="project" value="UniProtKB-UniRule"/>
</dbReference>
<feature type="binding site" evidence="13">
    <location>
        <position position="142"/>
    </location>
    <ligand>
        <name>Mg(2+)</name>
        <dbReference type="ChEBI" id="CHEBI:18420"/>
        <label>1</label>
    </ligand>
</feature>
<keyword evidence="2 13" id="KW-0963">Cytoplasm</keyword>
<dbReference type="PROSITE" id="PS01321">
    <property type="entry name" value="RUVC"/>
    <property type="match status" value="1"/>
</dbReference>
<name>A0A1F4PN99_UNCK3</name>
<evidence type="ECO:0000256" key="4">
    <source>
        <dbReference type="ARBA" id="ARBA00022723"/>
    </source>
</evidence>
<evidence type="ECO:0000256" key="13">
    <source>
        <dbReference type="HAMAP-Rule" id="MF_00034"/>
    </source>
</evidence>
<dbReference type="GO" id="GO:0000287">
    <property type="term" value="F:magnesium ion binding"/>
    <property type="evidence" value="ECO:0007669"/>
    <property type="project" value="UniProtKB-UniRule"/>
</dbReference>
<evidence type="ECO:0000313" key="16">
    <source>
        <dbReference type="Proteomes" id="UP000179010"/>
    </source>
</evidence>
<sequence length="165" mass="17594">MSRIILGLDPGTATTGFGVVKEDQGSIALVDCGYITTPSTNSDSDRLLVIGRAVEKLLKTYRPDAVAVEKLFFAKNQTTAMAVSQSRGVLLASIARAQLPLLEYTPLQVKQRITGYGRADKRQIQQMVKALLKLDQVPQPDDAADALAVAICGAAEKPPNATIGI</sequence>
<evidence type="ECO:0000256" key="6">
    <source>
        <dbReference type="ARBA" id="ARBA00022763"/>
    </source>
</evidence>
<evidence type="ECO:0000256" key="11">
    <source>
        <dbReference type="ARBA" id="ARBA00023204"/>
    </source>
</evidence>
<organism evidence="15 16">
    <name type="scientific">candidate division Kazan bacterium RIFCSPLOWO2_01_FULL_48_13</name>
    <dbReference type="NCBI Taxonomy" id="1798539"/>
    <lineage>
        <taxon>Bacteria</taxon>
        <taxon>Bacteria division Kazan-3B-28</taxon>
    </lineage>
</organism>
<dbReference type="GO" id="GO:0006281">
    <property type="term" value="P:DNA repair"/>
    <property type="evidence" value="ECO:0007669"/>
    <property type="project" value="UniProtKB-UniRule"/>
</dbReference>
<feature type="active site" evidence="13">
    <location>
        <position position="9"/>
    </location>
</feature>